<dbReference type="Pfam" id="PF00364">
    <property type="entry name" value="Biotin_lipoyl"/>
    <property type="match status" value="1"/>
</dbReference>
<proteinExistence type="predicted"/>
<dbReference type="InterPro" id="IPR050537">
    <property type="entry name" value="2-oxoacid_dehydrogenase"/>
</dbReference>
<dbReference type="SUPFAM" id="SSF51230">
    <property type="entry name" value="Single hybrid motif"/>
    <property type="match status" value="1"/>
</dbReference>
<dbReference type="AlphaFoldDB" id="A0A9D6LCA1"/>
<dbReference type="PROSITE" id="PS50968">
    <property type="entry name" value="BIOTINYL_LIPOYL"/>
    <property type="match status" value="1"/>
</dbReference>
<dbReference type="Gene3D" id="2.40.50.100">
    <property type="match status" value="1"/>
</dbReference>
<feature type="non-terminal residue" evidence="4">
    <location>
        <position position="102"/>
    </location>
</feature>
<evidence type="ECO:0000256" key="1">
    <source>
        <dbReference type="ARBA" id="ARBA00022823"/>
    </source>
</evidence>
<evidence type="ECO:0000313" key="5">
    <source>
        <dbReference type="Proteomes" id="UP000807850"/>
    </source>
</evidence>
<dbReference type="PANTHER" id="PTHR43416">
    <property type="entry name" value="DIHYDROLIPOYLLYSINE-RESIDUE SUCCINYLTRANSFERASE COMPONENT OF 2-OXOGLUTARATE DEHYDROGENASE COMPLEX, MITOCHONDRIAL-RELATED"/>
    <property type="match status" value="1"/>
</dbReference>
<dbReference type="CDD" id="cd06849">
    <property type="entry name" value="lipoyl_domain"/>
    <property type="match status" value="1"/>
</dbReference>
<reference evidence="4" key="1">
    <citation type="submission" date="2020-07" db="EMBL/GenBank/DDBJ databases">
        <title>Huge and variable diversity of episymbiotic CPR bacteria and DPANN archaea in groundwater ecosystems.</title>
        <authorList>
            <person name="He C.Y."/>
            <person name="Keren R."/>
            <person name="Whittaker M."/>
            <person name="Farag I.F."/>
            <person name="Doudna J."/>
            <person name="Cate J.H.D."/>
            <person name="Banfield J.F."/>
        </authorList>
    </citation>
    <scope>NUCLEOTIDE SEQUENCE</scope>
    <source>
        <strain evidence="4">NC_groundwater_928_Pr1_S-0.2um_72_17</strain>
    </source>
</reference>
<organism evidence="4 5">
    <name type="scientific">Eiseniibacteriota bacterium</name>
    <dbReference type="NCBI Taxonomy" id="2212470"/>
    <lineage>
        <taxon>Bacteria</taxon>
        <taxon>Candidatus Eiseniibacteriota</taxon>
    </lineage>
</organism>
<dbReference type="PROSITE" id="PS00189">
    <property type="entry name" value="LIPOYL"/>
    <property type="match status" value="1"/>
</dbReference>
<dbReference type="InterPro" id="IPR003016">
    <property type="entry name" value="2-oxoA_DH_lipoyl-BS"/>
</dbReference>
<comment type="caution">
    <text evidence="4">The sequence shown here is derived from an EMBL/GenBank/DDBJ whole genome shotgun (WGS) entry which is preliminary data.</text>
</comment>
<evidence type="ECO:0000259" key="3">
    <source>
        <dbReference type="PROSITE" id="PS50968"/>
    </source>
</evidence>
<evidence type="ECO:0000256" key="2">
    <source>
        <dbReference type="SAM" id="MobiDB-lite"/>
    </source>
</evidence>
<accession>A0A9D6LCA1</accession>
<dbReference type="GO" id="GO:0005829">
    <property type="term" value="C:cytosol"/>
    <property type="evidence" value="ECO:0007669"/>
    <property type="project" value="TreeGrafter"/>
</dbReference>
<dbReference type="PANTHER" id="PTHR43416:SF8">
    <property type="entry name" value="LIPOAMIDE ACYLTRANSFERASE COMPONENT OF BRANCHED-CHAIN ALPHA-KETO ACID DEHYDROGENASE COMPLEX"/>
    <property type="match status" value="1"/>
</dbReference>
<evidence type="ECO:0000313" key="4">
    <source>
        <dbReference type="EMBL" id="MBI3540074.1"/>
    </source>
</evidence>
<name>A0A9D6LCA1_UNCEI</name>
<feature type="domain" description="Lipoyl-binding" evidence="3">
    <location>
        <begin position="2"/>
        <end position="77"/>
    </location>
</feature>
<dbReference type="EMBL" id="JACQAY010000240">
    <property type="protein sequence ID" value="MBI3540074.1"/>
    <property type="molecule type" value="Genomic_DNA"/>
</dbReference>
<dbReference type="GO" id="GO:0006099">
    <property type="term" value="P:tricarboxylic acid cycle"/>
    <property type="evidence" value="ECO:0007669"/>
    <property type="project" value="TreeGrafter"/>
</dbReference>
<gene>
    <name evidence="4" type="ORF">HY076_07355</name>
</gene>
<sequence length="102" mass="10298">MPISIVVPQLGESVAEGTVARWLKAQGDRVRKEEPLVEIQTDKINVEIPSPAEGTLAQILVPEGTTVLVGTEIATLVAPGESAAASAPAATPAPAAAPAPTP</sequence>
<protein>
    <submittedName>
        <fullName evidence="4">2-oxoglutarate dehydrogenase, E2 component, dihydrolipoamide succinyltransferase</fullName>
    </submittedName>
</protein>
<keyword evidence="1" id="KW-0450">Lipoyl</keyword>
<dbReference type="InterPro" id="IPR011053">
    <property type="entry name" value="Single_hybrid_motif"/>
</dbReference>
<dbReference type="InterPro" id="IPR000089">
    <property type="entry name" value="Biotin_lipoyl"/>
</dbReference>
<dbReference type="Proteomes" id="UP000807850">
    <property type="component" value="Unassembled WGS sequence"/>
</dbReference>
<dbReference type="GO" id="GO:0004149">
    <property type="term" value="F:dihydrolipoyllysine-residue succinyltransferase activity"/>
    <property type="evidence" value="ECO:0007669"/>
    <property type="project" value="TreeGrafter"/>
</dbReference>
<feature type="compositionally biased region" description="Low complexity" evidence="2">
    <location>
        <begin position="82"/>
        <end position="94"/>
    </location>
</feature>
<feature type="region of interest" description="Disordered" evidence="2">
    <location>
        <begin position="81"/>
        <end position="102"/>
    </location>
</feature>